<feature type="binding site" evidence="11">
    <location>
        <begin position="165"/>
        <end position="172"/>
    </location>
    <ligand>
        <name>ATP</name>
        <dbReference type="ChEBI" id="CHEBI:30616"/>
    </ligand>
</feature>
<dbReference type="GO" id="GO:0016887">
    <property type="term" value="F:ATP hydrolysis activity"/>
    <property type="evidence" value="ECO:0007669"/>
    <property type="project" value="RHEA"/>
</dbReference>
<evidence type="ECO:0000256" key="7">
    <source>
        <dbReference type="ARBA" id="ARBA00023235"/>
    </source>
</evidence>
<dbReference type="OrthoDB" id="9810135at2"/>
<evidence type="ECO:0000256" key="2">
    <source>
        <dbReference type="ARBA" id="ARBA00022741"/>
    </source>
</evidence>
<evidence type="ECO:0000256" key="5">
    <source>
        <dbReference type="ARBA" id="ARBA00022840"/>
    </source>
</evidence>
<accession>A0A372LNM1</accession>
<dbReference type="Pfam" id="PF13361">
    <property type="entry name" value="UvrD_C"/>
    <property type="match status" value="1"/>
</dbReference>
<keyword evidence="4 11" id="KW-0347">Helicase</keyword>
<evidence type="ECO:0000256" key="9">
    <source>
        <dbReference type="ARBA" id="ARBA00034808"/>
    </source>
</evidence>
<sequence length="762" mass="87241">MKKAIYQNNTVDLVFLCPERLQFLYENGKKGELSCLHCKKPVKLYLGIQEEPHFYHINKTESNCKSFVEESTMSPVDESHEDIFAEQNGFRMPRSRSITKEPKTEPVSFTKSKQVAGNPPHTEKISITPGPTANYLSELNTSGITLDGQQLLAASAIEGPVLLLSGAGSGKTRVLTVRTAYMITELGIDPRSIMLVTFTAKAAKEMKERLLSYPKVEASAVHKLVTGTFHSIFYKILIHHEPEKWRRDLLLSRDWERQAILQKAGRELELDEKEFAYDQALQQIGLWKNTLLFPNDVRPETEWEETCKILYERYELHKEHTGTYDFDDMLVGCHRLLRNNPLLLKRYQDRFSYFLIDEFQDINKVQYELILSLSARNRNVCVVGDDDQSIYSFRGSDPSFIQNFSRHFPGAKVIKLTENYRSSHEIVATANRIIKRNQNRMSKAMHAQHNFGPPPTLFYPYDEEQEATMIVTDIQEKIADGARPGDFAVLYRTHSMSRAMFERLAVSNLPFKIESDAESFYNRRIVRGLLAFLRLSLDPNDAKAVSEIISSLFLKQSVLQEIKAESILQDCDLTEAFAFIKTAHAFQQKKLKALPKQIQSLRSLSPIVALEIIEKDLGYQDFVKKRGNEGNIEKGSDDVRDLKVAAKRFDSINAFLEHTDHMTAMNSEVKKLSKHFNDAIQLTTIHRAKGLEYKNVYVLGVVDGGMPHDYSLESLRKGDSSALEEERRLLYVAMTRAETELYLSVPHTRRGKNAHQSRLLKL</sequence>
<evidence type="ECO:0000256" key="6">
    <source>
        <dbReference type="ARBA" id="ARBA00023125"/>
    </source>
</evidence>
<proteinExistence type="inferred from homology"/>
<keyword evidence="3 11" id="KW-0378">Hydrolase</keyword>
<comment type="caution">
    <text evidence="15">The sequence shown here is derived from an EMBL/GenBank/DDBJ whole genome shotgun (WGS) entry which is preliminary data.</text>
</comment>
<dbReference type="PROSITE" id="PS51217">
    <property type="entry name" value="UVRD_HELICASE_CTER"/>
    <property type="match status" value="1"/>
</dbReference>
<dbReference type="PANTHER" id="PTHR11070:SF2">
    <property type="entry name" value="ATP-DEPENDENT DNA HELICASE SRS2"/>
    <property type="match status" value="1"/>
</dbReference>
<keyword evidence="2 11" id="KW-0547">Nucleotide-binding</keyword>
<evidence type="ECO:0000256" key="11">
    <source>
        <dbReference type="PROSITE-ProRule" id="PRU00560"/>
    </source>
</evidence>
<dbReference type="EC" id="5.6.2.4" evidence="9"/>
<evidence type="ECO:0000256" key="3">
    <source>
        <dbReference type="ARBA" id="ARBA00022801"/>
    </source>
</evidence>
<dbReference type="CDD" id="cd18807">
    <property type="entry name" value="SF1_C_UvrD"/>
    <property type="match status" value="1"/>
</dbReference>
<keyword evidence="5 11" id="KW-0067">ATP-binding</keyword>
<dbReference type="Proteomes" id="UP000264541">
    <property type="component" value="Unassembled WGS sequence"/>
</dbReference>
<dbReference type="RefSeq" id="WP_117326644.1">
    <property type="nucleotide sequence ID" value="NZ_QVTE01000028.1"/>
</dbReference>
<dbReference type="AlphaFoldDB" id="A0A372LNM1"/>
<feature type="region of interest" description="Disordered" evidence="12">
    <location>
        <begin position="98"/>
        <end position="129"/>
    </location>
</feature>
<dbReference type="GO" id="GO:0005829">
    <property type="term" value="C:cytosol"/>
    <property type="evidence" value="ECO:0007669"/>
    <property type="project" value="TreeGrafter"/>
</dbReference>
<dbReference type="GO" id="GO:0000725">
    <property type="term" value="P:recombinational repair"/>
    <property type="evidence" value="ECO:0007669"/>
    <property type="project" value="TreeGrafter"/>
</dbReference>
<dbReference type="GO" id="GO:0043138">
    <property type="term" value="F:3'-5' DNA helicase activity"/>
    <property type="evidence" value="ECO:0007669"/>
    <property type="project" value="UniProtKB-EC"/>
</dbReference>
<dbReference type="EMBL" id="QVTE01000028">
    <property type="protein sequence ID" value="RFU69221.1"/>
    <property type="molecule type" value="Genomic_DNA"/>
</dbReference>
<reference evidence="15 16" key="1">
    <citation type="submission" date="2018-08" db="EMBL/GenBank/DDBJ databases">
        <title>Bacillus chawlae sp. nov., Bacillus glennii sp. nov., and Bacillus saganii sp. nov. Isolated from the Vehicle Assembly Building at Kennedy Space Center where the Viking Spacecraft were Assembled.</title>
        <authorList>
            <person name="Seuylemezian A."/>
            <person name="Vaishampayan P."/>
        </authorList>
    </citation>
    <scope>NUCLEOTIDE SEQUENCE [LARGE SCALE GENOMIC DNA]</scope>
    <source>
        <strain evidence="15 16">V47-23a</strain>
    </source>
</reference>
<dbReference type="GO" id="GO:0005524">
    <property type="term" value="F:ATP binding"/>
    <property type="evidence" value="ECO:0007669"/>
    <property type="project" value="UniProtKB-UniRule"/>
</dbReference>
<evidence type="ECO:0000259" key="14">
    <source>
        <dbReference type="PROSITE" id="PS51217"/>
    </source>
</evidence>
<dbReference type="Pfam" id="PF00580">
    <property type="entry name" value="UvrD-helicase"/>
    <property type="match status" value="1"/>
</dbReference>
<protein>
    <recommendedName>
        <fullName evidence="9">DNA 3'-5' helicase</fullName>
        <ecNumber evidence="9">5.6.2.4</ecNumber>
    </recommendedName>
</protein>
<dbReference type="Gene3D" id="1.10.486.10">
    <property type="entry name" value="PCRA, domain 4"/>
    <property type="match status" value="1"/>
</dbReference>
<evidence type="ECO:0000313" key="15">
    <source>
        <dbReference type="EMBL" id="RFU69221.1"/>
    </source>
</evidence>
<dbReference type="GO" id="GO:0033202">
    <property type="term" value="C:DNA helicase complex"/>
    <property type="evidence" value="ECO:0007669"/>
    <property type="project" value="TreeGrafter"/>
</dbReference>
<dbReference type="InterPro" id="IPR014017">
    <property type="entry name" value="DNA_helicase_UvrD-like_C"/>
</dbReference>
<dbReference type="InterPro" id="IPR014016">
    <property type="entry name" value="UvrD-like_ATP-bd"/>
</dbReference>
<dbReference type="Gene3D" id="1.10.10.160">
    <property type="match status" value="1"/>
</dbReference>
<comment type="catalytic activity">
    <reaction evidence="10">
        <text>ATP + H2O = ADP + phosphate + H(+)</text>
        <dbReference type="Rhea" id="RHEA:13065"/>
        <dbReference type="ChEBI" id="CHEBI:15377"/>
        <dbReference type="ChEBI" id="CHEBI:15378"/>
        <dbReference type="ChEBI" id="CHEBI:30616"/>
        <dbReference type="ChEBI" id="CHEBI:43474"/>
        <dbReference type="ChEBI" id="CHEBI:456216"/>
        <dbReference type="EC" id="5.6.2.4"/>
    </reaction>
</comment>
<evidence type="ECO:0000256" key="12">
    <source>
        <dbReference type="SAM" id="MobiDB-lite"/>
    </source>
</evidence>
<dbReference type="InterPro" id="IPR013986">
    <property type="entry name" value="DExx_box_DNA_helicase_dom_sf"/>
</dbReference>
<evidence type="ECO:0000256" key="8">
    <source>
        <dbReference type="ARBA" id="ARBA00034617"/>
    </source>
</evidence>
<dbReference type="SUPFAM" id="SSF52540">
    <property type="entry name" value="P-loop containing nucleoside triphosphate hydrolases"/>
    <property type="match status" value="1"/>
</dbReference>
<evidence type="ECO:0000259" key="13">
    <source>
        <dbReference type="PROSITE" id="PS51198"/>
    </source>
</evidence>
<name>A0A372LNM1_9BACI</name>
<dbReference type="InterPro" id="IPR000212">
    <property type="entry name" value="DNA_helicase_UvrD/REP"/>
</dbReference>
<feature type="domain" description="UvrD-like helicase C-terminal" evidence="14">
    <location>
        <begin position="424"/>
        <end position="690"/>
    </location>
</feature>
<organism evidence="15 16">
    <name type="scientific">Peribacillus saganii</name>
    <dbReference type="NCBI Taxonomy" id="2303992"/>
    <lineage>
        <taxon>Bacteria</taxon>
        <taxon>Bacillati</taxon>
        <taxon>Bacillota</taxon>
        <taxon>Bacilli</taxon>
        <taxon>Bacillales</taxon>
        <taxon>Bacillaceae</taxon>
        <taxon>Peribacillus</taxon>
    </lineage>
</organism>
<dbReference type="PANTHER" id="PTHR11070">
    <property type="entry name" value="UVRD / RECB / PCRA DNA HELICASE FAMILY MEMBER"/>
    <property type="match status" value="1"/>
</dbReference>
<evidence type="ECO:0000256" key="10">
    <source>
        <dbReference type="ARBA" id="ARBA00048988"/>
    </source>
</evidence>
<feature type="domain" description="UvrD-like helicase ATP-binding" evidence="13">
    <location>
        <begin position="144"/>
        <end position="423"/>
    </location>
</feature>
<comment type="similarity">
    <text evidence="1">Belongs to the helicase family. UvrD subfamily.</text>
</comment>
<dbReference type="PROSITE" id="PS51198">
    <property type="entry name" value="UVRD_HELICASE_ATP_BIND"/>
    <property type="match status" value="1"/>
</dbReference>
<keyword evidence="7" id="KW-0413">Isomerase</keyword>
<keyword evidence="6" id="KW-0238">DNA-binding</keyword>
<dbReference type="Gene3D" id="3.40.50.300">
    <property type="entry name" value="P-loop containing nucleotide triphosphate hydrolases"/>
    <property type="match status" value="2"/>
</dbReference>
<evidence type="ECO:0000256" key="4">
    <source>
        <dbReference type="ARBA" id="ARBA00022806"/>
    </source>
</evidence>
<dbReference type="GO" id="GO:0003677">
    <property type="term" value="F:DNA binding"/>
    <property type="evidence" value="ECO:0007669"/>
    <property type="project" value="UniProtKB-KW"/>
</dbReference>
<evidence type="ECO:0000313" key="16">
    <source>
        <dbReference type="Proteomes" id="UP000264541"/>
    </source>
</evidence>
<gene>
    <name evidence="15" type="ORF">D0469_10210</name>
</gene>
<dbReference type="InterPro" id="IPR027417">
    <property type="entry name" value="P-loop_NTPase"/>
</dbReference>
<evidence type="ECO:0000256" key="1">
    <source>
        <dbReference type="ARBA" id="ARBA00009922"/>
    </source>
</evidence>
<keyword evidence="16" id="KW-1185">Reference proteome</keyword>
<dbReference type="CDD" id="cd17932">
    <property type="entry name" value="DEXQc_UvrD"/>
    <property type="match status" value="1"/>
</dbReference>
<comment type="catalytic activity">
    <reaction evidence="8">
        <text>Couples ATP hydrolysis with the unwinding of duplex DNA by translocating in the 3'-5' direction.</text>
        <dbReference type="EC" id="5.6.2.4"/>
    </reaction>
</comment>